<feature type="compositionally biased region" description="Basic residues" evidence="1">
    <location>
        <begin position="31"/>
        <end position="47"/>
    </location>
</feature>
<protein>
    <submittedName>
        <fullName evidence="2">Uncharacterized protein</fullName>
    </submittedName>
</protein>
<reference evidence="2" key="2">
    <citation type="journal article" date="2014" name="BMC Genomics">
        <title>A genomic perspective to assessing quality of mass-reared SIT flies used in Mediterranean fruit fly (Ceratitis capitata) eradication in California.</title>
        <authorList>
            <person name="Calla B."/>
            <person name="Hall B."/>
            <person name="Hou S."/>
            <person name="Geib S.M."/>
        </authorList>
    </citation>
    <scope>NUCLEOTIDE SEQUENCE</scope>
</reference>
<accession>W8B1S5</accession>
<feature type="compositionally biased region" description="Low complexity" evidence="1">
    <location>
        <begin position="75"/>
        <end position="84"/>
    </location>
</feature>
<evidence type="ECO:0000256" key="1">
    <source>
        <dbReference type="SAM" id="MobiDB-lite"/>
    </source>
</evidence>
<dbReference type="AlphaFoldDB" id="W8B1S5"/>
<feature type="region of interest" description="Disordered" evidence="1">
    <location>
        <begin position="17"/>
        <end position="88"/>
    </location>
</feature>
<dbReference type="EMBL" id="GAMC01015587">
    <property type="protein sequence ID" value="JAB90968.1"/>
    <property type="molecule type" value="mRNA"/>
</dbReference>
<name>W8B1S5_CERCA</name>
<organism evidence="2">
    <name type="scientific">Ceratitis capitata</name>
    <name type="common">Mediterranean fruit fly</name>
    <name type="synonym">Tephritis capitata</name>
    <dbReference type="NCBI Taxonomy" id="7213"/>
    <lineage>
        <taxon>Eukaryota</taxon>
        <taxon>Metazoa</taxon>
        <taxon>Ecdysozoa</taxon>
        <taxon>Arthropoda</taxon>
        <taxon>Hexapoda</taxon>
        <taxon>Insecta</taxon>
        <taxon>Pterygota</taxon>
        <taxon>Neoptera</taxon>
        <taxon>Endopterygota</taxon>
        <taxon>Diptera</taxon>
        <taxon>Brachycera</taxon>
        <taxon>Muscomorpha</taxon>
        <taxon>Tephritoidea</taxon>
        <taxon>Tephritidae</taxon>
        <taxon>Ceratitis</taxon>
        <taxon>Ceratitis</taxon>
    </lineage>
</organism>
<feature type="compositionally biased region" description="Polar residues" evidence="1">
    <location>
        <begin position="17"/>
        <end position="27"/>
    </location>
</feature>
<proteinExistence type="evidence at transcript level"/>
<reference evidence="2" key="1">
    <citation type="submission" date="2013-07" db="EMBL/GenBank/DDBJ databases">
        <authorList>
            <person name="Geib S."/>
        </authorList>
    </citation>
    <scope>NUCLEOTIDE SEQUENCE</scope>
</reference>
<feature type="compositionally biased region" description="Low complexity" evidence="1">
    <location>
        <begin position="48"/>
        <end position="68"/>
    </location>
</feature>
<feature type="region of interest" description="Disordered" evidence="1">
    <location>
        <begin position="133"/>
        <end position="159"/>
    </location>
</feature>
<evidence type="ECO:0000313" key="2">
    <source>
        <dbReference type="EMBL" id="JAB90968.1"/>
    </source>
</evidence>
<sequence length="349" mass="39915">MLPNKLVVIYCQPTTQEQRPNDNTVITNSRNKSKSKNKTKNKSRNRNSSRNSRNKNCNNCDSNNSSSNIRDRHSSTSSNANTNNQTVNDVDAGHASIKYKICIGQVCVCVSACTLSVLTSKLSSLQQAITHPVSVPDQKQRTPPPTPQRVEQQSDGQQKQLERKQIRLQQQVCKRRSRTLTKLIIKAITKTTIPPAITNNTYPLPLLPAHFRRRHRCQRRRCRHLHTVRWPTRAIELYAPQKQTQKQKQKYWIRKFANIIRKYEFNYCRHCATNGPQGIYGKPNTIKITRTHTETLPIHTPLGGGGFRSHAFAYGPSKTYRTEASSSKKRIEFGRVRASAHNQTEFLCS</sequence>